<dbReference type="InterPro" id="IPR011009">
    <property type="entry name" value="Kinase-like_dom_sf"/>
</dbReference>
<protein>
    <recommendedName>
        <fullName evidence="2">Protein kinase domain-containing protein</fullName>
    </recommendedName>
</protein>
<dbReference type="Pfam" id="PF00069">
    <property type="entry name" value="Pkinase"/>
    <property type="match status" value="1"/>
</dbReference>
<reference evidence="3" key="2">
    <citation type="submission" date="2020-02" db="EMBL/GenBank/DDBJ databases">
        <authorList>
            <person name="Gilchrist C.L.M."/>
            <person name="Chooi Y.-H."/>
        </authorList>
    </citation>
    <scope>NUCLEOTIDE SEQUENCE</scope>
    <source>
        <strain evidence="3">MST-FP2251</strain>
    </source>
</reference>
<dbReference type="PANTHER" id="PTHR24359">
    <property type="entry name" value="SERINE/THREONINE-PROTEIN KINASE SBK1"/>
    <property type="match status" value="1"/>
</dbReference>
<dbReference type="SUPFAM" id="SSF56112">
    <property type="entry name" value="Protein kinase-like (PK-like)"/>
    <property type="match status" value="1"/>
</dbReference>
<dbReference type="EMBL" id="VCAU01000037">
    <property type="protein sequence ID" value="KAF9889339.1"/>
    <property type="molecule type" value="Genomic_DNA"/>
</dbReference>
<comment type="caution">
    <text evidence="3">The sequence shown here is derived from an EMBL/GenBank/DDBJ whole genome shotgun (WGS) entry which is preliminary data.</text>
</comment>
<dbReference type="Gene3D" id="1.10.510.10">
    <property type="entry name" value="Transferase(Phosphotransferase) domain 1"/>
    <property type="match status" value="1"/>
</dbReference>
<reference evidence="3" key="1">
    <citation type="journal article" date="2019" name="Beilstein J. Org. Chem.">
        <title>Nanangenines: drimane sesquiterpenoids as the dominant metabolite cohort of a novel Australian fungus, Aspergillus nanangensis.</title>
        <authorList>
            <person name="Lacey H.J."/>
            <person name="Gilchrist C.L.M."/>
            <person name="Crombie A."/>
            <person name="Kalaitzis J.A."/>
            <person name="Vuong D."/>
            <person name="Rutledge P.J."/>
            <person name="Turner P."/>
            <person name="Pitt J.I."/>
            <person name="Lacey E."/>
            <person name="Chooi Y.H."/>
            <person name="Piggott A.M."/>
        </authorList>
    </citation>
    <scope>NUCLEOTIDE SEQUENCE</scope>
    <source>
        <strain evidence="3">MST-FP2251</strain>
    </source>
</reference>
<name>A0AAD4CMN8_ASPNN</name>
<feature type="domain" description="Protein kinase" evidence="2">
    <location>
        <begin position="7"/>
        <end position="351"/>
    </location>
</feature>
<dbReference type="PROSITE" id="PS50011">
    <property type="entry name" value="PROTEIN_KINASE_DOM"/>
    <property type="match status" value="1"/>
</dbReference>
<keyword evidence="4" id="KW-1185">Reference proteome</keyword>
<evidence type="ECO:0000256" key="1">
    <source>
        <dbReference type="SAM" id="MobiDB-lite"/>
    </source>
</evidence>
<feature type="region of interest" description="Disordered" evidence="1">
    <location>
        <begin position="296"/>
        <end position="321"/>
    </location>
</feature>
<sequence>MTLQAKFPEVHWVWKGAISFVYEVHPRIVVKAPPSGESERDQFQKELKIYKTLLQQTPCPYIVQCFCYTDNGIFLEYMRDESLSSRIQDNHVRDEHTMRVIKVERLEPLALRKQWMNDLTQAVAFFESLHLAHGDLRPENILLDRNQLKLSDFDNTAEIGTDFETCIAPYGRLLGNNEPDEGRRGSSGLLGPRTEQFALGSLYYLINYSVEVYGDQNLTQDPKEHGPKVVESLQNMDFPNLTSDAPLIDEIIQKCWHNEYKTIADLASEVGMLRSSSPNAKDINVQTLPIPALCRNRKPTTAEVSNDSEPQDDNRGVHQDHLTGDFMSNRAICQDLQHRGLLQLLSTGEPE</sequence>
<organism evidence="3 4">
    <name type="scientific">Aspergillus nanangensis</name>
    <dbReference type="NCBI Taxonomy" id="2582783"/>
    <lineage>
        <taxon>Eukaryota</taxon>
        <taxon>Fungi</taxon>
        <taxon>Dikarya</taxon>
        <taxon>Ascomycota</taxon>
        <taxon>Pezizomycotina</taxon>
        <taxon>Eurotiomycetes</taxon>
        <taxon>Eurotiomycetidae</taxon>
        <taxon>Eurotiales</taxon>
        <taxon>Aspergillaceae</taxon>
        <taxon>Aspergillus</taxon>
        <taxon>Aspergillus subgen. Circumdati</taxon>
    </lineage>
</organism>
<feature type="compositionally biased region" description="Basic and acidic residues" evidence="1">
    <location>
        <begin position="312"/>
        <end position="321"/>
    </location>
</feature>
<dbReference type="SMART" id="SM00220">
    <property type="entry name" value="S_TKc"/>
    <property type="match status" value="1"/>
</dbReference>
<dbReference type="Proteomes" id="UP001194746">
    <property type="component" value="Unassembled WGS sequence"/>
</dbReference>
<evidence type="ECO:0000313" key="3">
    <source>
        <dbReference type="EMBL" id="KAF9889339.1"/>
    </source>
</evidence>
<dbReference type="PANTHER" id="PTHR24359:SF1">
    <property type="entry name" value="INHIBITOR OF NUCLEAR FACTOR KAPPA-B KINASE EPSILON SUBUNIT HOMOLOG 1-RELATED"/>
    <property type="match status" value="1"/>
</dbReference>
<dbReference type="GO" id="GO:0005524">
    <property type="term" value="F:ATP binding"/>
    <property type="evidence" value="ECO:0007669"/>
    <property type="project" value="InterPro"/>
</dbReference>
<evidence type="ECO:0000313" key="4">
    <source>
        <dbReference type="Proteomes" id="UP001194746"/>
    </source>
</evidence>
<gene>
    <name evidence="3" type="ORF">FE257_007449</name>
</gene>
<dbReference type="GO" id="GO:0004674">
    <property type="term" value="F:protein serine/threonine kinase activity"/>
    <property type="evidence" value="ECO:0007669"/>
    <property type="project" value="TreeGrafter"/>
</dbReference>
<accession>A0AAD4CMN8</accession>
<dbReference type="InterPro" id="IPR000719">
    <property type="entry name" value="Prot_kinase_dom"/>
</dbReference>
<dbReference type="AlphaFoldDB" id="A0AAD4CMN8"/>
<evidence type="ECO:0000259" key="2">
    <source>
        <dbReference type="PROSITE" id="PS50011"/>
    </source>
</evidence>
<proteinExistence type="predicted"/>